<dbReference type="Proteomes" id="UP001164743">
    <property type="component" value="Chromosome 12A"/>
</dbReference>
<accession>A0ABY7D0L0</accession>
<proteinExistence type="predicted"/>
<sequence length="94" mass="11023">MATIPFPARFFAIFNSYRGPASLLGNLWRLIKSPAKATQILRGLLQGLMTRHLFRRARKRGLNWLELHTHFHWLLIDHSDPRSLHTPIFLAWPL</sequence>
<keyword evidence="2" id="KW-1185">Reference proteome</keyword>
<evidence type="ECO:0000313" key="2">
    <source>
        <dbReference type="Proteomes" id="UP001164743"/>
    </source>
</evidence>
<name>A0ABY7D0L0_9BASI</name>
<evidence type="ECO:0000313" key="1">
    <source>
        <dbReference type="EMBL" id="WAQ90435.1"/>
    </source>
</evidence>
<reference evidence="1" key="1">
    <citation type="submission" date="2022-10" db="EMBL/GenBank/DDBJ databases">
        <title>Puccinia triticina Genome sequencing and assembly.</title>
        <authorList>
            <person name="Li C."/>
        </authorList>
    </citation>
    <scope>NUCLEOTIDE SEQUENCE</scope>
    <source>
        <strain evidence="1">Pt15</strain>
    </source>
</reference>
<organism evidence="1 2">
    <name type="scientific">Puccinia triticina</name>
    <dbReference type="NCBI Taxonomy" id="208348"/>
    <lineage>
        <taxon>Eukaryota</taxon>
        <taxon>Fungi</taxon>
        <taxon>Dikarya</taxon>
        <taxon>Basidiomycota</taxon>
        <taxon>Pucciniomycotina</taxon>
        <taxon>Pucciniomycetes</taxon>
        <taxon>Pucciniales</taxon>
        <taxon>Pucciniaceae</taxon>
        <taxon>Puccinia</taxon>
    </lineage>
</organism>
<dbReference type="RefSeq" id="XP_053025990.1">
    <property type="nucleotide sequence ID" value="XM_053162032.1"/>
</dbReference>
<gene>
    <name evidence="1" type="ORF">PtA15_12A424</name>
</gene>
<dbReference type="GeneID" id="77802927"/>
<protein>
    <submittedName>
        <fullName evidence="1">Uncharacterized protein</fullName>
    </submittedName>
</protein>
<dbReference type="EMBL" id="CP110432">
    <property type="protein sequence ID" value="WAQ90435.1"/>
    <property type="molecule type" value="Genomic_DNA"/>
</dbReference>